<accession>A0A0G1PLM9</accession>
<dbReference type="AlphaFoldDB" id="A0A0G1PLM9"/>
<reference evidence="1 2" key="1">
    <citation type="journal article" date="2015" name="Nature">
        <title>rRNA introns, odd ribosomes, and small enigmatic genomes across a large radiation of phyla.</title>
        <authorList>
            <person name="Brown C.T."/>
            <person name="Hug L.A."/>
            <person name="Thomas B.C."/>
            <person name="Sharon I."/>
            <person name="Castelle C.J."/>
            <person name="Singh A."/>
            <person name="Wilkins M.J."/>
            <person name="Williams K.H."/>
            <person name="Banfield J.F."/>
        </authorList>
    </citation>
    <scope>NUCLEOTIDE SEQUENCE [LARGE SCALE GENOMIC DNA]</scope>
</reference>
<evidence type="ECO:0000313" key="1">
    <source>
        <dbReference type="EMBL" id="KKU33626.1"/>
    </source>
</evidence>
<sequence>MMGEADEKVSGDMGMDDRVRVMNGFDTQETFLVALRNSQQNQEESVG</sequence>
<evidence type="ECO:0000313" key="2">
    <source>
        <dbReference type="Proteomes" id="UP000034794"/>
    </source>
</evidence>
<dbReference type="Proteomes" id="UP000034794">
    <property type="component" value="Unassembled WGS sequence"/>
</dbReference>
<name>A0A0G1PLM9_9BACT</name>
<protein>
    <submittedName>
        <fullName evidence="1">Uncharacterized protein</fullName>
    </submittedName>
</protein>
<dbReference type="EMBL" id="LCMI01000002">
    <property type="protein sequence ID" value="KKU33626.1"/>
    <property type="molecule type" value="Genomic_DNA"/>
</dbReference>
<comment type="caution">
    <text evidence="1">The sequence shown here is derived from an EMBL/GenBank/DDBJ whole genome shotgun (WGS) entry which is preliminary data.</text>
</comment>
<gene>
    <name evidence="1" type="ORF">UX47_C0002G0034</name>
</gene>
<organism evidence="1 2">
    <name type="scientific">Candidatus Collierbacteria bacterium GW2011_GWA2_46_26</name>
    <dbReference type="NCBI Taxonomy" id="1618381"/>
    <lineage>
        <taxon>Bacteria</taxon>
        <taxon>Candidatus Collieribacteriota</taxon>
    </lineage>
</organism>
<proteinExistence type="predicted"/>